<gene>
    <name evidence="6" type="ordered locus">MCJ_005730</name>
</gene>
<reference evidence="7" key="1">
    <citation type="journal article" date="2009" name="BMC Bioinformatics">
        <title>The Mycoplasma conjunctivae genome sequencing, annotation and analysis.</title>
        <authorList>
            <person name="Calderon-Copete S.P."/>
            <person name="Wigger G."/>
            <person name="Wunderlin C."/>
            <person name="Schmidheini T."/>
            <person name="Frey J."/>
            <person name="Quail M.A."/>
            <person name="Falquet L."/>
        </authorList>
    </citation>
    <scope>NUCLEOTIDE SEQUENCE [LARGE SCALE GENOMIC DNA]</scope>
    <source>
        <strain evidence="7">ATCC 25834 / NCTC 10147 / HRC/581</strain>
    </source>
</reference>
<dbReference type="Gene3D" id="2.40.50.90">
    <property type="match status" value="1"/>
</dbReference>
<keyword evidence="3" id="KW-0378">Hydrolase</keyword>
<dbReference type="GO" id="GO:0016787">
    <property type="term" value="F:hydrolase activity"/>
    <property type="evidence" value="ECO:0007669"/>
    <property type="project" value="UniProtKB-KW"/>
</dbReference>
<dbReference type="Proteomes" id="UP000001491">
    <property type="component" value="Chromosome"/>
</dbReference>
<feature type="domain" description="TNase-like" evidence="5">
    <location>
        <begin position="58"/>
        <end position="202"/>
    </location>
</feature>
<name>C5J707_MESCH</name>
<evidence type="ECO:0000259" key="5">
    <source>
        <dbReference type="PROSITE" id="PS50830"/>
    </source>
</evidence>
<dbReference type="SMART" id="SM00318">
    <property type="entry name" value="SNc"/>
    <property type="match status" value="1"/>
</dbReference>
<dbReference type="SUPFAM" id="SSF50199">
    <property type="entry name" value="Staphylococcal nuclease"/>
    <property type="match status" value="1"/>
</dbReference>
<evidence type="ECO:0000256" key="3">
    <source>
        <dbReference type="ARBA" id="ARBA00022801"/>
    </source>
</evidence>
<dbReference type="PROSITE" id="PS50830">
    <property type="entry name" value="TNASE_3"/>
    <property type="match status" value="1"/>
</dbReference>
<keyword evidence="1" id="KW-0540">Nuclease</keyword>
<sequence>MKKLLAPLMFLFSLSLASCSPLNSVNQQKVCKNEEKVDFINNQNLPFVYKATRIQVGNKYLTKVKSVYDGDTFTDYVGNKIRLFGIDTPEIKNTKKSRKLDPKLARLYAEKAKKILRDYIENSTVEIEVVAKDDYGRNVAIIRKNDQIINLILLARGLAIMRYFDIDNKKSKYYQPNYKKLYNTFKSAEENAKKQKLNVWSQDDINKIYVLKKNS</sequence>
<organism evidence="6 7">
    <name type="scientific">Mesomycoplasma conjunctivae (strain ATCC 25834 / NCTC 10147 / HRC/581)</name>
    <name type="common">Mycoplasma conjunctivae</name>
    <dbReference type="NCBI Taxonomy" id="572263"/>
    <lineage>
        <taxon>Bacteria</taxon>
        <taxon>Bacillati</taxon>
        <taxon>Mycoplasmatota</taxon>
        <taxon>Mycoplasmoidales</taxon>
        <taxon>Metamycoplasmataceae</taxon>
        <taxon>Mesomycoplasma</taxon>
    </lineage>
</organism>
<proteinExistence type="predicted"/>
<dbReference type="GO" id="GO:0004519">
    <property type="term" value="F:endonuclease activity"/>
    <property type="evidence" value="ECO:0007669"/>
    <property type="project" value="UniProtKB-KW"/>
</dbReference>
<evidence type="ECO:0000256" key="4">
    <source>
        <dbReference type="SAM" id="SignalP"/>
    </source>
</evidence>
<dbReference type="HOGENOM" id="CLU_1282034_0_0_14"/>
<dbReference type="KEGG" id="mco:MCJ_005730"/>
<accession>C5J707</accession>
<feature type="chain" id="PRO_5002953328" evidence="4">
    <location>
        <begin position="18"/>
        <end position="215"/>
    </location>
</feature>
<dbReference type="EMBL" id="FM864216">
    <property type="protein sequence ID" value="CAT05270.1"/>
    <property type="molecule type" value="Genomic_DNA"/>
</dbReference>
<evidence type="ECO:0000256" key="2">
    <source>
        <dbReference type="ARBA" id="ARBA00022759"/>
    </source>
</evidence>
<keyword evidence="4" id="KW-0732">Signal</keyword>
<evidence type="ECO:0000313" key="7">
    <source>
        <dbReference type="Proteomes" id="UP000001491"/>
    </source>
</evidence>
<keyword evidence="2" id="KW-0255">Endonuclease</keyword>
<dbReference type="AlphaFoldDB" id="C5J707"/>
<keyword evidence="6" id="KW-0449">Lipoprotein</keyword>
<dbReference type="InterPro" id="IPR035437">
    <property type="entry name" value="SNase_OB-fold_sf"/>
</dbReference>
<evidence type="ECO:0000256" key="1">
    <source>
        <dbReference type="ARBA" id="ARBA00022722"/>
    </source>
</evidence>
<dbReference type="eggNOG" id="COG1525">
    <property type="taxonomic scope" value="Bacteria"/>
</dbReference>
<feature type="signal peptide" evidence="4">
    <location>
        <begin position="1"/>
        <end position="17"/>
    </location>
</feature>
<evidence type="ECO:0000313" key="6">
    <source>
        <dbReference type="EMBL" id="CAT05270.1"/>
    </source>
</evidence>
<dbReference type="Pfam" id="PF00565">
    <property type="entry name" value="SNase"/>
    <property type="match status" value="1"/>
</dbReference>
<dbReference type="InterPro" id="IPR016071">
    <property type="entry name" value="Staphylococal_nuclease_OB-fold"/>
</dbReference>
<protein>
    <submittedName>
        <fullName evidence="6">PUTATIVE NUCLEASE, LIPOPROTEIN</fullName>
    </submittedName>
</protein>
<dbReference type="PROSITE" id="PS51257">
    <property type="entry name" value="PROKAR_LIPOPROTEIN"/>
    <property type="match status" value="1"/>
</dbReference>
<dbReference type="PANTHER" id="PTHR12302">
    <property type="entry name" value="EBNA2 BINDING PROTEIN P100"/>
    <property type="match status" value="1"/>
</dbReference>
<dbReference type="PANTHER" id="PTHR12302:SF3">
    <property type="entry name" value="SERINE_THREONINE-PROTEIN KINASE 31"/>
    <property type="match status" value="1"/>
</dbReference>
<keyword evidence="7" id="KW-1185">Reference proteome</keyword>